<feature type="non-terminal residue" evidence="1">
    <location>
        <position position="483"/>
    </location>
</feature>
<dbReference type="InterPro" id="IPR013320">
    <property type="entry name" value="ConA-like_dom_sf"/>
</dbReference>
<dbReference type="AlphaFoldDB" id="A0A6S7IZP2"/>
<dbReference type="SUPFAM" id="SSF49899">
    <property type="entry name" value="Concanavalin A-like lectins/glucanases"/>
    <property type="match status" value="1"/>
</dbReference>
<organism evidence="1 2">
    <name type="scientific">Paramuricea clavata</name>
    <name type="common">Red gorgonian</name>
    <name type="synonym">Violescent sea-whip</name>
    <dbReference type="NCBI Taxonomy" id="317549"/>
    <lineage>
        <taxon>Eukaryota</taxon>
        <taxon>Metazoa</taxon>
        <taxon>Cnidaria</taxon>
        <taxon>Anthozoa</taxon>
        <taxon>Octocorallia</taxon>
        <taxon>Malacalcyonacea</taxon>
        <taxon>Plexauridae</taxon>
        <taxon>Paramuricea</taxon>
    </lineage>
</organism>
<sequence length="483" mass="55362">NEYCSLNNLGCLDNLRNGTFCEDDIDGNCDFEENGFCEWHQVIEGYDDLDWILHKGDTPSEDTGPKVDHTRGSAEGFYIYIETSYPAKEGDKAIIEAGPFKADQNLCFIFYYHMFGEHIGGLSVYRMWWNRTNIELLWTRNTWGIDHWEKASLDVGSGENFYLMIEAVAGGWKGDIALDDFSLIGKHCSEVENDNSPFCSFEKPCTWKTIPPLWNRTLVNTTNKFILQDYFLRMNSPGRLEITLNEEMTALYQCITFWYKFHNVTGGSLKSIQKLFDGNVIELSHTLEATTEQWVFSEMPLQRKYTNSKIFFDVLIPEYLVQPYLDIDEINLSSEPCIGFQQGNPAWIPKSSMFYKSLTKCNSDGSITAFYTPPFSSSDREILDNFESHRYSPSFIETLNLEQAKDIVPYILPSVYSNFSVGNRILVEERANTAALGTVIGKENVSTYSDLNYKLTVRLHISNTVLLLGNQSVWKLPHQLNQN</sequence>
<dbReference type="InterPro" id="IPR051560">
    <property type="entry name" value="MAM_domain-containing"/>
</dbReference>
<gene>
    <name evidence="1" type="ORF">PACLA_8A021817</name>
</gene>
<feature type="non-terminal residue" evidence="1">
    <location>
        <position position="1"/>
    </location>
</feature>
<dbReference type="OrthoDB" id="5961838at2759"/>
<dbReference type="PANTHER" id="PTHR23282:SF142">
    <property type="entry name" value="MAM DOMAIN-CONTAINING PROTEIN"/>
    <property type="match status" value="1"/>
</dbReference>
<dbReference type="SMART" id="SM00137">
    <property type="entry name" value="MAM"/>
    <property type="match status" value="1"/>
</dbReference>
<reference evidence="1" key="1">
    <citation type="submission" date="2020-04" db="EMBL/GenBank/DDBJ databases">
        <authorList>
            <person name="Alioto T."/>
            <person name="Alioto T."/>
            <person name="Gomez Garrido J."/>
        </authorList>
    </citation>
    <scope>NUCLEOTIDE SEQUENCE</scope>
    <source>
        <strain evidence="1">A484AB</strain>
    </source>
</reference>
<evidence type="ECO:0000313" key="2">
    <source>
        <dbReference type="Proteomes" id="UP001152795"/>
    </source>
</evidence>
<protein>
    <submittedName>
        <fullName evidence="1">MAM and LDL-receptor class A domain-containing 2-like</fullName>
    </submittedName>
</protein>
<dbReference type="Proteomes" id="UP001152795">
    <property type="component" value="Unassembled WGS sequence"/>
</dbReference>
<dbReference type="InterPro" id="IPR000998">
    <property type="entry name" value="MAM_dom"/>
</dbReference>
<dbReference type="PANTHER" id="PTHR23282">
    <property type="entry name" value="APICAL ENDOSOMAL GLYCOPROTEIN PRECURSOR"/>
    <property type="match status" value="1"/>
</dbReference>
<name>A0A6S7IZP2_PARCT</name>
<dbReference type="EMBL" id="CACRXK020013343">
    <property type="protein sequence ID" value="CAB4024986.1"/>
    <property type="molecule type" value="Genomic_DNA"/>
</dbReference>
<dbReference type="Gene3D" id="2.60.120.200">
    <property type="match status" value="2"/>
</dbReference>
<dbReference type="Pfam" id="PF00629">
    <property type="entry name" value="MAM"/>
    <property type="match status" value="1"/>
</dbReference>
<proteinExistence type="predicted"/>
<dbReference type="CDD" id="cd06263">
    <property type="entry name" value="MAM"/>
    <property type="match status" value="1"/>
</dbReference>
<dbReference type="GO" id="GO:0016020">
    <property type="term" value="C:membrane"/>
    <property type="evidence" value="ECO:0007669"/>
    <property type="project" value="InterPro"/>
</dbReference>
<dbReference type="PROSITE" id="PS50060">
    <property type="entry name" value="MAM_2"/>
    <property type="match status" value="2"/>
</dbReference>
<evidence type="ECO:0000313" key="1">
    <source>
        <dbReference type="EMBL" id="CAB4024986.1"/>
    </source>
</evidence>
<keyword evidence="2" id="KW-1185">Reference proteome</keyword>
<comment type="caution">
    <text evidence="1">The sequence shown here is derived from an EMBL/GenBank/DDBJ whole genome shotgun (WGS) entry which is preliminary data.</text>
</comment>
<accession>A0A6S7IZP2</accession>